<dbReference type="PROSITE" id="PS50928">
    <property type="entry name" value="ABC_TM1"/>
    <property type="match status" value="1"/>
</dbReference>
<evidence type="ECO:0000313" key="10">
    <source>
        <dbReference type="EMBL" id="PEQ23773.1"/>
    </source>
</evidence>
<feature type="domain" description="ABC transmembrane type-1" evidence="8">
    <location>
        <begin position="67"/>
        <end position="281"/>
    </location>
</feature>
<dbReference type="GO" id="GO:0055085">
    <property type="term" value="P:transmembrane transport"/>
    <property type="evidence" value="ECO:0007669"/>
    <property type="project" value="InterPro"/>
</dbReference>
<dbReference type="InterPro" id="IPR000515">
    <property type="entry name" value="MetI-like"/>
</dbReference>
<feature type="transmembrane region" description="Helical" evidence="7">
    <location>
        <begin position="104"/>
        <end position="124"/>
    </location>
</feature>
<keyword evidence="12" id="KW-1185">Reference proteome</keyword>
<comment type="similarity">
    <text evidence="7">Belongs to the binding-protein-dependent transport system permease family.</text>
</comment>
<accession>A7VQM1</accession>
<reference evidence="9 11" key="2">
    <citation type="submission" date="2007-08" db="EMBL/GenBank/DDBJ databases">
        <authorList>
            <person name="Fulton L."/>
            <person name="Clifton S."/>
            <person name="Fulton B."/>
            <person name="Xu J."/>
            <person name="Minx P."/>
            <person name="Pepin K.H."/>
            <person name="Johnson M."/>
            <person name="Thiruvilangam P."/>
            <person name="Bhonagiri V."/>
            <person name="Nash W.E."/>
            <person name="Wang C."/>
            <person name="Mardis E.R."/>
            <person name="Wilson R.K."/>
        </authorList>
    </citation>
    <scope>NUCLEOTIDE SEQUENCE [LARGE SCALE GENOMIC DNA]</scope>
    <source>
        <strain evidence="9 11">DSM 753</strain>
    </source>
</reference>
<dbReference type="Pfam" id="PF00528">
    <property type="entry name" value="BPD_transp_1"/>
    <property type="match status" value="1"/>
</dbReference>
<keyword evidence="5 7" id="KW-1133">Transmembrane helix</keyword>
<dbReference type="InterPro" id="IPR051393">
    <property type="entry name" value="ABC_transporter_permease"/>
</dbReference>
<dbReference type="SUPFAM" id="SSF161098">
    <property type="entry name" value="MetI-like"/>
    <property type="match status" value="1"/>
</dbReference>
<organism evidence="9 11">
    <name type="scientific">[Clostridium] leptum DSM 753</name>
    <dbReference type="NCBI Taxonomy" id="428125"/>
    <lineage>
        <taxon>Bacteria</taxon>
        <taxon>Bacillati</taxon>
        <taxon>Bacillota</taxon>
        <taxon>Clostridia</taxon>
        <taxon>Eubacteriales</taxon>
        <taxon>Oscillospiraceae</taxon>
        <taxon>Oscillospiraceae incertae sedis</taxon>
    </lineage>
</organism>
<dbReference type="PANTHER" id="PTHR30193">
    <property type="entry name" value="ABC TRANSPORTER PERMEASE PROTEIN"/>
    <property type="match status" value="1"/>
</dbReference>
<feature type="transmembrane region" description="Helical" evidence="7">
    <location>
        <begin position="71"/>
        <end position="92"/>
    </location>
</feature>
<comment type="subcellular location">
    <subcellularLocation>
        <location evidence="1 7">Cell membrane</location>
        <topology evidence="1 7">Multi-pass membrane protein</topology>
    </subcellularLocation>
</comment>
<evidence type="ECO:0000256" key="2">
    <source>
        <dbReference type="ARBA" id="ARBA00022448"/>
    </source>
</evidence>
<feature type="transmembrane region" description="Helical" evidence="7">
    <location>
        <begin position="260"/>
        <end position="282"/>
    </location>
</feature>
<dbReference type="EMBL" id="ABCB02000015">
    <property type="protein sequence ID" value="EDO62432.1"/>
    <property type="molecule type" value="Genomic_DNA"/>
</dbReference>
<feature type="transmembrane region" description="Helical" evidence="7">
    <location>
        <begin position="12"/>
        <end position="37"/>
    </location>
</feature>
<evidence type="ECO:0000256" key="6">
    <source>
        <dbReference type="ARBA" id="ARBA00023136"/>
    </source>
</evidence>
<feature type="transmembrane region" description="Helical" evidence="7">
    <location>
        <begin position="200"/>
        <end position="221"/>
    </location>
</feature>
<dbReference type="PANTHER" id="PTHR30193:SF37">
    <property type="entry name" value="INNER MEMBRANE ABC TRANSPORTER PERMEASE PROTEIN YCJO"/>
    <property type="match status" value="1"/>
</dbReference>
<evidence type="ECO:0000313" key="12">
    <source>
        <dbReference type="Proteomes" id="UP000220611"/>
    </source>
</evidence>
<dbReference type="AlphaFoldDB" id="A7VQM1"/>
<dbReference type="Proteomes" id="UP000220611">
    <property type="component" value="Unassembled WGS sequence"/>
</dbReference>
<dbReference type="CDD" id="cd06261">
    <property type="entry name" value="TM_PBP2"/>
    <property type="match status" value="1"/>
</dbReference>
<evidence type="ECO:0000259" key="8">
    <source>
        <dbReference type="PROSITE" id="PS50928"/>
    </source>
</evidence>
<evidence type="ECO:0000256" key="7">
    <source>
        <dbReference type="RuleBase" id="RU363032"/>
    </source>
</evidence>
<reference evidence="9 11" key="1">
    <citation type="submission" date="2007-08" db="EMBL/GenBank/DDBJ databases">
        <title>Draft genome sequence of Clostridium leptum (DSM 753).</title>
        <authorList>
            <person name="Sudarsanam P."/>
            <person name="Ley R."/>
            <person name="Guruge J."/>
            <person name="Turnbaugh P.J."/>
            <person name="Mahowald M."/>
            <person name="Liep D."/>
            <person name="Gordon J."/>
        </authorList>
    </citation>
    <scope>NUCLEOTIDE SEQUENCE [LARGE SCALE GENOMIC DNA]</scope>
    <source>
        <strain evidence="9 11">DSM 753</strain>
    </source>
</reference>
<proteinExistence type="inferred from homology"/>
<dbReference type="Proteomes" id="UP000003490">
    <property type="component" value="Unassembled WGS sequence"/>
</dbReference>
<sequence>MHWLSKRRIMVLMILPTLALYLLFIIIPVFVTIFYSFTKFSGIGSPEFLGFTNYTNLFQDKFFFIALKNSVIILLCTVVVLIPGSFGLALLLEKPFRGNNLIKAMDFSPNVIAPILVGLMWVFILDPHMGLVNAFLQQIGLESWQQEWIGGQTLTPYCVALVYIWQVLGFYATIFLAGLKTISPDIYEASQIDGANRRQQVLFISLPMLKETITIICVLVITGGFKIFETVQQLTNGGPNHFSEVLVTYMYYTTFTSNRYGYGMSIATVTFLFSMICSVVYLRNTSTKIKRKGSN</sequence>
<keyword evidence="3" id="KW-1003">Cell membrane</keyword>
<evidence type="ECO:0000313" key="11">
    <source>
        <dbReference type="Proteomes" id="UP000003490"/>
    </source>
</evidence>
<evidence type="ECO:0000256" key="3">
    <source>
        <dbReference type="ARBA" id="ARBA00022475"/>
    </source>
</evidence>
<keyword evidence="2 7" id="KW-0813">Transport</keyword>
<dbReference type="HOGENOM" id="CLU_016047_0_0_9"/>
<evidence type="ECO:0000256" key="4">
    <source>
        <dbReference type="ARBA" id="ARBA00022692"/>
    </source>
</evidence>
<dbReference type="eggNOG" id="COG1175">
    <property type="taxonomic scope" value="Bacteria"/>
</dbReference>
<dbReference type="Gene3D" id="1.10.3720.10">
    <property type="entry name" value="MetI-like"/>
    <property type="match status" value="1"/>
</dbReference>
<feature type="transmembrane region" description="Helical" evidence="7">
    <location>
        <begin position="154"/>
        <end position="179"/>
    </location>
</feature>
<dbReference type="OrthoDB" id="367897at2"/>
<protein>
    <submittedName>
        <fullName evidence="9">ABC transporter, permease protein</fullName>
    </submittedName>
    <submittedName>
        <fullName evidence="10">Sugar ABC transporter permease</fullName>
    </submittedName>
</protein>
<reference evidence="10 12" key="3">
    <citation type="submission" date="2017-07" db="EMBL/GenBank/DDBJ databases">
        <title>Prevalence of linear plasmids in Cutibacterium (Propionibacterium) acnes isolates obtained from prostatic tissue.</title>
        <authorList>
            <person name="Davidsson S."/>
            <person name="Carlsson J."/>
            <person name="Molling P."/>
            <person name="Andren O."/>
            <person name="Andersson S.-O."/>
            <person name="Brzuszkiewicz E."/>
            <person name="Poehlein A."/>
            <person name="Al-Zeer M."/>
            <person name="Brinkmann V."/>
            <person name="Scavenius C."/>
            <person name="Nazipi S."/>
            <person name="Soderquist B."/>
            <person name="Bruggemann H."/>
        </authorList>
    </citation>
    <scope>NUCLEOTIDE SEQUENCE [LARGE SCALE GENOMIC DNA]</scope>
    <source>
        <strain evidence="10 12">DSM 753</strain>
    </source>
</reference>
<dbReference type="InterPro" id="IPR035906">
    <property type="entry name" value="MetI-like_sf"/>
</dbReference>
<keyword evidence="6 7" id="KW-0472">Membrane</keyword>
<evidence type="ECO:0000256" key="5">
    <source>
        <dbReference type="ARBA" id="ARBA00022989"/>
    </source>
</evidence>
<dbReference type="EMBL" id="NOXF01000011">
    <property type="protein sequence ID" value="PEQ23773.1"/>
    <property type="molecule type" value="Genomic_DNA"/>
</dbReference>
<keyword evidence="4 7" id="KW-0812">Transmembrane</keyword>
<gene>
    <name evidence="10" type="ORF">CH238_12430</name>
    <name evidence="9" type="ORF">CLOLEP_00851</name>
</gene>
<dbReference type="GO" id="GO:0005886">
    <property type="term" value="C:plasma membrane"/>
    <property type="evidence" value="ECO:0007669"/>
    <property type="project" value="UniProtKB-SubCell"/>
</dbReference>
<name>A7VQM1_9FIRM</name>
<evidence type="ECO:0000256" key="1">
    <source>
        <dbReference type="ARBA" id="ARBA00004651"/>
    </source>
</evidence>
<evidence type="ECO:0000313" key="9">
    <source>
        <dbReference type="EMBL" id="EDO62432.1"/>
    </source>
</evidence>
<comment type="caution">
    <text evidence="9">The sequence shown here is derived from an EMBL/GenBank/DDBJ whole genome shotgun (WGS) entry which is preliminary data.</text>
</comment>